<dbReference type="EMBL" id="SHMC01000002">
    <property type="protein sequence ID" value="TAA27086.1"/>
    <property type="molecule type" value="Genomic_DNA"/>
</dbReference>
<dbReference type="AlphaFoldDB" id="A0A4Q8LEG1"/>
<dbReference type="Gene3D" id="3.90.550.10">
    <property type="entry name" value="Spore Coat Polysaccharide Biosynthesis Protein SpsA, Chain A"/>
    <property type="match status" value="1"/>
</dbReference>
<dbReference type="SUPFAM" id="SSF53448">
    <property type="entry name" value="Nucleotide-diphospho-sugar transferases"/>
    <property type="match status" value="1"/>
</dbReference>
<dbReference type="CDD" id="cd03801">
    <property type="entry name" value="GT4_PimA-like"/>
    <property type="match status" value="1"/>
</dbReference>
<protein>
    <submittedName>
        <fullName evidence="2">Glycosyltransferase</fullName>
    </submittedName>
</protein>
<comment type="caution">
    <text evidence="2">The sequence shown here is derived from an EMBL/GenBank/DDBJ whole genome shotgun (WGS) entry which is preliminary data.</text>
</comment>
<dbReference type="Pfam" id="PF13692">
    <property type="entry name" value="Glyco_trans_1_4"/>
    <property type="match status" value="1"/>
</dbReference>
<dbReference type="CDD" id="cd04186">
    <property type="entry name" value="GT_2_like_c"/>
    <property type="match status" value="1"/>
</dbReference>
<dbReference type="GO" id="GO:0016740">
    <property type="term" value="F:transferase activity"/>
    <property type="evidence" value="ECO:0007669"/>
    <property type="project" value="UniProtKB-KW"/>
</dbReference>
<dbReference type="InterPro" id="IPR001173">
    <property type="entry name" value="Glyco_trans_2-like"/>
</dbReference>
<sequence>MRMLWDEARFAWTRASSTLRRVIASARSRGLAATARRAWQRLAGALTRPAPARPLWLPASQPFSPFAVPAAEAPLASLVIPVYGQLQMTVDCLRALAARPPALPVEIIVVDDGSPDATAACLPQVQGLRYHLRPRNGGFIAACNDGAALARGRYLVFLNNDTLPQPGWLEALLGTFDTHPGTGLAGAKLVYPDGRLQEAGGVVFADGSAWNYGRFDSPDDPRYGYVREADYLSGAAVAIPRALFEQVGGFDTRYAPAYYEDTDLAFAVRAAGQRVLYQPASVVVHREGATAGNDTGSGIKAYQVRNAAVFADKWQAALQAHPTQRSEPSPASLHAHQRQVLLIDSMTPRPDRDSASLRLVNLIALLQEEGAHVVFVAADLARVPGYTEALQAMGVEVWYAPFATALPRFLRQHGARFATAMVCRHYVADAVVPLLRTHAPQARVVFDTVDLHYLREQRGAQTGGDAAMLRQAQATQARELAVMAAADTTVVVSPVEAGELARVAPQVRVEILSNLHRPATPGGAFEDRADLLFVGGFHHPPNVDAVVWFGEQVLPLILARAPRLRLHVVGMDPPPQVRRMAGAHLIVHGHVPDLQPLLDASRIALAPLRFGAGVKGKVNQAMAHGLPVVATSIAVEGMHLRDGLDVLVADTPQAFADAVLRLDGDAALWRQLSGNGLDNVRRHFSLDAARATVRRLFFEAGTREEERGTSG</sequence>
<evidence type="ECO:0000259" key="1">
    <source>
        <dbReference type="Pfam" id="PF00535"/>
    </source>
</evidence>
<dbReference type="SUPFAM" id="SSF53756">
    <property type="entry name" value="UDP-Glycosyltransferase/glycogen phosphorylase"/>
    <property type="match status" value="1"/>
</dbReference>
<reference evidence="2 3" key="1">
    <citation type="submission" date="2019-02" db="EMBL/GenBank/DDBJ databases">
        <title>WGS of Pseudoxanthomonas species novum from clinical isolates.</title>
        <authorList>
            <person name="Bernier A.-M."/>
            <person name="Bernard K."/>
            <person name="Vachon A."/>
        </authorList>
    </citation>
    <scope>NUCLEOTIDE SEQUENCE [LARGE SCALE GENOMIC DNA]</scope>
    <source>
        <strain evidence="2 3">NML171200</strain>
    </source>
</reference>
<dbReference type="PANTHER" id="PTHR43179:SF7">
    <property type="entry name" value="RHAMNOSYLTRANSFERASE WBBL"/>
    <property type="match status" value="1"/>
</dbReference>
<dbReference type="RefSeq" id="WP_130550934.1">
    <property type="nucleotide sequence ID" value="NZ_SHMC01000002.1"/>
</dbReference>
<gene>
    <name evidence="2" type="ORF">EA660_07770</name>
</gene>
<proteinExistence type="predicted"/>
<organism evidence="2 3">
    <name type="scientific">Pseudoxanthomonas winnipegensis</name>
    <dbReference type="NCBI Taxonomy" id="2480810"/>
    <lineage>
        <taxon>Bacteria</taxon>
        <taxon>Pseudomonadati</taxon>
        <taxon>Pseudomonadota</taxon>
        <taxon>Gammaproteobacteria</taxon>
        <taxon>Lysobacterales</taxon>
        <taxon>Lysobacteraceae</taxon>
        <taxon>Pseudoxanthomonas</taxon>
    </lineage>
</organism>
<evidence type="ECO:0000313" key="2">
    <source>
        <dbReference type="EMBL" id="TAA27086.1"/>
    </source>
</evidence>
<dbReference type="InterPro" id="IPR029044">
    <property type="entry name" value="Nucleotide-diphossugar_trans"/>
</dbReference>
<dbReference type="PANTHER" id="PTHR43179">
    <property type="entry name" value="RHAMNOSYLTRANSFERASE WBBL"/>
    <property type="match status" value="1"/>
</dbReference>
<dbReference type="Pfam" id="PF00535">
    <property type="entry name" value="Glycos_transf_2"/>
    <property type="match status" value="1"/>
</dbReference>
<dbReference type="OrthoDB" id="9807209at2"/>
<dbReference type="Gene3D" id="3.40.50.2000">
    <property type="entry name" value="Glycogen Phosphorylase B"/>
    <property type="match status" value="1"/>
</dbReference>
<keyword evidence="2" id="KW-0808">Transferase</keyword>
<dbReference type="Proteomes" id="UP000292627">
    <property type="component" value="Unassembled WGS sequence"/>
</dbReference>
<name>A0A4Q8LEG1_9GAMM</name>
<accession>A0A4Q8LEG1</accession>
<evidence type="ECO:0000313" key="3">
    <source>
        <dbReference type="Proteomes" id="UP000292627"/>
    </source>
</evidence>
<feature type="domain" description="Glycosyltransferase 2-like" evidence="1">
    <location>
        <begin position="77"/>
        <end position="195"/>
    </location>
</feature>